<evidence type="ECO:0000256" key="2">
    <source>
        <dbReference type="ARBA" id="ARBA00022801"/>
    </source>
</evidence>
<dbReference type="InterPro" id="IPR036962">
    <property type="entry name" value="Glyco_hydro_3_N_sf"/>
</dbReference>
<evidence type="ECO:0000256" key="5">
    <source>
        <dbReference type="SAM" id="SignalP"/>
    </source>
</evidence>
<comment type="similarity">
    <text evidence="1">Belongs to the glycosyl hydrolase 3 family.</text>
</comment>
<keyword evidence="5" id="KW-0732">Signal</keyword>
<evidence type="ECO:0000256" key="4">
    <source>
        <dbReference type="SAM" id="MobiDB-lite"/>
    </source>
</evidence>
<dbReference type="GO" id="GO:0004563">
    <property type="term" value="F:beta-N-acetylhexosaminidase activity"/>
    <property type="evidence" value="ECO:0007669"/>
    <property type="project" value="UniProtKB-EC"/>
</dbReference>
<dbReference type="PANTHER" id="PTHR30480">
    <property type="entry name" value="BETA-HEXOSAMINIDASE-RELATED"/>
    <property type="match status" value="1"/>
</dbReference>
<feature type="region of interest" description="Disordered" evidence="4">
    <location>
        <begin position="25"/>
        <end position="70"/>
    </location>
</feature>
<evidence type="ECO:0000259" key="6">
    <source>
        <dbReference type="Pfam" id="PF00933"/>
    </source>
</evidence>
<dbReference type="Pfam" id="PF00933">
    <property type="entry name" value="Glyco_hydro_3"/>
    <property type="match status" value="1"/>
</dbReference>
<dbReference type="PROSITE" id="PS51257">
    <property type="entry name" value="PROKAR_LIPOPROTEIN"/>
    <property type="match status" value="1"/>
</dbReference>
<reference evidence="7 8" key="1">
    <citation type="submission" date="2022-09" db="EMBL/GenBank/DDBJ databases">
        <authorList>
            <person name="Han X.L."/>
            <person name="Wang Q."/>
            <person name="Lu T."/>
        </authorList>
    </citation>
    <scope>NUCLEOTIDE SEQUENCE [LARGE SCALE GENOMIC DNA]</scope>
    <source>
        <strain evidence="7 8">WQ 127069</strain>
    </source>
</reference>
<dbReference type="SUPFAM" id="SSF51445">
    <property type="entry name" value="(Trans)glycosidases"/>
    <property type="match status" value="1"/>
</dbReference>
<dbReference type="EC" id="3.2.1.52" evidence="7"/>
<gene>
    <name evidence="7" type="primary">nagZ</name>
    <name evidence="7" type="ORF">OB236_39750</name>
</gene>
<dbReference type="PROSITE" id="PS00775">
    <property type="entry name" value="GLYCOSYL_HYDROL_F3"/>
    <property type="match status" value="1"/>
</dbReference>
<dbReference type="Proteomes" id="UP001652445">
    <property type="component" value="Unassembled WGS sequence"/>
</dbReference>
<dbReference type="NCBIfam" id="NF003740">
    <property type="entry name" value="PRK05337.1"/>
    <property type="match status" value="1"/>
</dbReference>
<feature type="domain" description="Glycoside hydrolase family 3 N-terminal" evidence="6">
    <location>
        <begin position="85"/>
        <end position="407"/>
    </location>
</feature>
<feature type="chain" id="PRO_5046663584" evidence="5">
    <location>
        <begin position="25"/>
        <end position="439"/>
    </location>
</feature>
<keyword evidence="2 7" id="KW-0378">Hydrolase</keyword>
<dbReference type="Gene3D" id="3.20.20.300">
    <property type="entry name" value="Glycoside hydrolase, family 3, N-terminal domain"/>
    <property type="match status" value="1"/>
</dbReference>
<feature type="signal peptide" evidence="5">
    <location>
        <begin position="1"/>
        <end position="24"/>
    </location>
</feature>
<organism evidence="7 8">
    <name type="scientific">Paenibacillus baimaensis</name>
    <dbReference type="NCBI Taxonomy" id="2982185"/>
    <lineage>
        <taxon>Bacteria</taxon>
        <taxon>Bacillati</taxon>
        <taxon>Bacillota</taxon>
        <taxon>Bacilli</taxon>
        <taxon>Bacillales</taxon>
        <taxon>Paenibacillaceae</taxon>
        <taxon>Paenibacillus</taxon>
    </lineage>
</organism>
<proteinExistence type="inferred from homology"/>
<keyword evidence="8" id="KW-1185">Reference proteome</keyword>
<sequence>MTAKKRRWWAITPLCFLMLSGCMSQGSPSASNPNPPAAVSPVPNSTPKPTQTGTPSEAVPAPAPAVNQPTQPADKVLEQIKKMSIHEKVGQLVVVGMDGLTNNDQTTQLISEYHVGGFIFFKVNLKDTPQALALFNSLKSTNESVTGIPLMLSVDEEGGRVSRLPDELKKLPTNAAIGKINNSEFSREIGASLGKELKSFGLNMDFAPVLDVFSNPNNTVIGDRSFGNQADVVSRLGVATMQGIESAQVVAVVKHFPGHGDTAVDSHLGLPVVNHDLTHLRQLELVPFASAINNGADAVMVAHLLMPKLDADHPASFSKAVITDLLRKEMGFNGVVFTDDMTMGAITQNYEIGQAAVESVLAGGDIVLVGHSFDQQVQVIQALRSAVSNGTIPDSVLNASVTRILKLKEKYHLSNSKSEDPDIKGLNANLSALLGKYQK</sequence>
<name>A0ABT2UW61_9BACL</name>
<dbReference type="InterPro" id="IPR017853">
    <property type="entry name" value="GH"/>
</dbReference>
<keyword evidence="3 7" id="KW-0326">Glycosidase</keyword>
<evidence type="ECO:0000313" key="8">
    <source>
        <dbReference type="Proteomes" id="UP001652445"/>
    </source>
</evidence>
<evidence type="ECO:0000256" key="1">
    <source>
        <dbReference type="ARBA" id="ARBA00005336"/>
    </source>
</evidence>
<feature type="compositionally biased region" description="Low complexity" evidence="4">
    <location>
        <begin position="58"/>
        <end position="70"/>
    </location>
</feature>
<dbReference type="RefSeq" id="WP_262689011.1">
    <property type="nucleotide sequence ID" value="NZ_JAOQIO010000125.1"/>
</dbReference>
<dbReference type="EMBL" id="JAOQIO010000125">
    <property type="protein sequence ID" value="MCU6798281.1"/>
    <property type="molecule type" value="Genomic_DNA"/>
</dbReference>
<dbReference type="PANTHER" id="PTHR30480:SF16">
    <property type="entry name" value="GLYCOSIDE HYDROLASE FAMILY 3 DOMAIN PROTEIN"/>
    <property type="match status" value="1"/>
</dbReference>
<evidence type="ECO:0000313" key="7">
    <source>
        <dbReference type="EMBL" id="MCU6798281.1"/>
    </source>
</evidence>
<comment type="caution">
    <text evidence="7">The sequence shown here is derived from an EMBL/GenBank/DDBJ whole genome shotgun (WGS) entry which is preliminary data.</text>
</comment>
<dbReference type="InterPro" id="IPR050226">
    <property type="entry name" value="NagZ_Beta-hexosaminidase"/>
</dbReference>
<dbReference type="InterPro" id="IPR019800">
    <property type="entry name" value="Glyco_hydro_3_AS"/>
</dbReference>
<evidence type="ECO:0000256" key="3">
    <source>
        <dbReference type="ARBA" id="ARBA00023295"/>
    </source>
</evidence>
<accession>A0ABT2UW61</accession>
<protein>
    <submittedName>
        <fullName evidence="7">Beta-N-acetylhexosaminidase</fullName>
        <ecNumber evidence="7">3.2.1.52</ecNumber>
    </submittedName>
</protein>
<dbReference type="InterPro" id="IPR001764">
    <property type="entry name" value="Glyco_hydro_3_N"/>
</dbReference>